<dbReference type="Proteomes" id="UP000199112">
    <property type="component" value="Unassembled WGS sequence"/>
</dbReference>
<dbReference type="OrthoDB" id="206343at2157"/>
<reference evidence="4" key="1">
    <citation type="submission" date="2016-10" db="EMBL/GenBank/DDBJ databases">
        <authorList>
            <person name="Varghese N."/>
            <person name="Submissions S."/>
        </authorList>
    </citation>
    <scope>NUCLEOTIDE SEQUENCE [LARGE SCALE GENOMIC DNA]</scope>
    <source>
        <strain evidence="4">CGMCC 1.8981</strain>
    </source>
</reference>
<organism evidence="3 4">
    <name type="scientific">Natronorubrum sediminis</name>
    <dbReference type="NCBI Taxonomy" id="640943"/>
    <lineage>
        <taxon>Archaea</taxon>
        <taxon>Methanobacteriati</taxon>
        <taxon>Methanobacteriota</taxon>
        <taxon>Stenosarchaea group</taxon>
        <taxon>Halobacteria</taxon>
        <taxon>Halobacteriales</taxon>
        <taxon>Natrialbaceae</taxon>
        <taxon>Natronorubrum</taxon>
    </lineage>
</organism>
<feature type="coiled-coil region" evidence="1">
    <location>
        <begin position="51"/>
        <end position="105"/>
    </location>
</feature>
<feature type="region of interest" description="Disordered" evidence="2">
    <location>
        <begin position="20"/>
        <end position="48"/>
    </location>
</feature>
<evidence type="ECO:0000313" key="4">
    <source>
        <dbReference type="Proteomes" id="UP000199112"/>
    </source>
</evidence>
<name>A0A1H6G0L1_9EURY</name>
<gene>
    <name evidence="3" type="ORF">SAMN04487967_2444</name>
</gene>
<accession>A0A1H6G0L1</accession>
<dbReference type="AlphaFoldDB" id="A0A1H6G0L1"/>
<protein>
    <submittedName>
        <fullName evidence="3">Uncharacterized protein</fullName>
    </submittedName>
</protein>
<feature type="compositionally biased region" description="Acidic residues" evidence="2">
    <location>
        <begin position="34"/>
        <end position="48"/>
    </location>
</feature>
<proteinExistence type="predicted"/>
<evidence type="ECO:0000256" key="1">
    <source>
        <dbReference type="SAM" id="Coils"/>
    </source>
</evidence>
<keyword evidence="1" id="KW-0175">Coiled coil</keyword>
<evidence type="ECO:0000256" key="2">
    <source>
        <dbReference type="SAM" id="MobiDB-lite"/>
    </source>
</evidence>
<sequence length="334" mass="36149">MHRRRVLVSGVSVATLSLAGCLSDSSGDDSGGSADDDDSAASTDEEPADLIESADETLDEAAAEFEAVLDDADDPLDDSSWTIETAGIEARIDDAEDDLSTAREAADGDETDVIDALEGVADFLREFVDLFVDLGEAMNELDAWEQYLDQERWDDAETAAGRAAAHNDDARDHATVARSTFEEIDTSVLEEVDEVDAAEMEAELEEIEDVLELLDVYFSASELMAEAMQPFENGVESLEVEEFQSASSSFESAAETFDDAYSVVTDAEDDAPAEFRSDLIDLACEVNALAESAEYYALGSEEYADGDWVAGDSYFEDGERALEQCENNEVVPSL</sequence>
<dbReference type="EMBL" id="FNWL01000002">
    <property type="protein sequence ID" value="SEH16120.1"/>
    <property type="molecule type" value="Genomic_DNA"/>
</dbReference>
<evidence type="ECO:0000313" key="3">
    <source>
        <dbReference type="EMBL" id="SEH16120.1"/>
    </source>
</evidence>
<dbReference type="RefSeq" id="WP_139305410.1">
    <property type="nucleotide sequence ID" value="NZ_FNWL01000002.1"/>
</dbReference>
<keyword evidence="4" id="KW-1185">Reference proteome</keyword>
<dbReference type="PROSITE" id="PS51257">
    <property type="entry name" value="PROKAR_LIPOPROTEIN"/>
    <property type="match status" value="1"/>
</dbReference>